<dbReference type="Pfam" id="PF02774">
    <property type="entry name" value="Semialdhyde_dhC"/>
    <property type="match status" value="1"/>
</dbReference>
<dbReference type="Gene3D" id="3.40.50.720">
    <property type="entry name" value="NAD(P)-binding Rossmann-like Domain"/>
    <property type="match status" value="1"/>
</dbReference>
<dbReference type="SUPFAM" id="SSF55347">
    <property type="entry name" value="Glyceraldehyde-3-phosphate dehydrogenase-like, C-terminal domain"/>
    <property type="match status" value="1"/>
</dbReference>
<dbReference type="PANTHER" id="PTHR46278">
    <property type="entry name" value="DEHYDROGENASE, PUTATIVE-RELATED"/>
    <property type="match status" value="1"/>
</dbReference>
<name>A0A560WDU1_9MICO</name>
<gene>
    <name evidence="3" type="ORF">FB557_1332</name>
</gene>
<comment type="similarity">
    <text evidence="1">Belongs to the aspartate-semialdehyde dehydrogenase family.</text>
</comment>
<evidence type="ECO:0000256" key="1">
    <source>
        <dbReference type="ARBA" id="ARBA00010584"/>
    </source>
</evidence>
<dbReference type="Gene3D" id="3.30.360.10">
    <property type="entry name" value="Dihydrodipicolinate Reductase, domain 2"/>
    <property type="match status" value="1"/>
</dbReference>
<dbReference type="GO" id="GO:0051287">
    <property type="term" value="F:NAD binding"/>
    <property type="evidence" value="ECO:0007669"/>
    <property type="project" value="InterPro"/>
</dbReference>
<evidence type="ECO:0000313" key="3">
    <source>
        <dbReference type="EMBL" id="TWD15802.1"/>
    </source>
</evidence>
<evidence type="ECO:0000259" key="2">
    <source>
        <dbReference type="SMART" id="SM00859"/>
    </source>
</evidence>
<dbReference type="PIRSF" id="PIRSF000148">
    <property type="entry name" value="ASA_dh"/>
    <property type="match status" value="1"/>
</dbReference>
<dbReference type="Proteomes" id="UP000315628">
    <property type="component" value="Unassembled WGS sequence"/>
</dbReference>
<dbReference type="EMBL" id="VIUW01000002">
    <property type="protein sequence ID" value="TWD15802.1"/>
    <property type="molecule type" value="Genomic_DNA"/>
</dbReference>
<keyword evidence="4" id="KW-1185">Reference proteome</keyword>
<dbReference type="SMART" id="SM00859">
    <property type="entry name" value="Semialdhyde_dh"/>
    <property type="match status" value="1"/>
</dbReference>
<organism evidence="3 4">
    <name type="scientific">Marihabitans asiaticum</name>
    <dbReference type="NCBI Taxonomy" id="415218"/>
    <lineage>
        <taxon>Bacteria</taxon>
        <taxon>Bacillati</taxon>
        <taxon>Actinomycetota</taxon>
        <taxon>Actinomycetes</taxon>
        <taxon>Micrococcales</taxon>
        <taxon>Intrasporangiaceae</taxon>
        <taxon>Marihabitans</taxon>
    </lineage>
</organism>
<protein>
    <submittedName>
        <fullName evidence="3">Aspartate-semialdehyde dehydrogenase</fullName>
    </submittedName>
</protein>
<comment type="caution">
    <text evidence="3">The sequence shown here is derived from an EMBL/GenBank/DDBJ whole genome shotgun (WGS) entry which is preliminary data.</text>
</comment>
<dbReference type="InterPro" id="IPR000534">
    <property type="entry name" value="Semialdehyde_DH_NAD-bd"/>
</dbReference>
<dbReference type="Pfam" id="PF01118">
    <property type="entry name" value="Semialdhyde_dh"/>
    <property type="match status" value="1"/>
</dbReference>
<feature type="domain" description="Semialdehyde dehydrogenase NAD-binding" evidence="2">
    <location>
        <begin position="2"/>
        <end position="111"/>
    </location>
</feature>
<evidence type="ECO:0000313" key="4">
    <source>
        <dbReference type="Proteomes" id="UP000315628"/>
    </source>
</evidence>
<sequence length="337" mass="36052">MGATGRFAEALAAALSLNPDRWGEIRLLNHRLTTRTLSIRGREQTIDLLDDDAFNDVDIALFNLPDELTPRWAERAVAAGAVVVDVGPTYRLENDVPLVAPGINDERIAARPRGIVSLPGDVTWSLVDAAHVLHRGWELQLLTVTGLVAADSQAEEGVQRLEDELAAVSRRPGAGLVPGGVRAATSDLGPDSPFPAPLAMNVVPWVGDAADRGWTTAERRLEAEIQKILEIPHVPVIATLVQVPVVSAHSMSIHARCARSVQPEKVARAFVEAPTLVVVDDAEHGEVPTPVDVVGIDPRFVGRIRQPAGLGHNVELFLSSDAVRRGATAMLAVAARI</sequence>
<dbReference type="SUPFAM" id="SSF51735">
    <property type="entry name" value="NAD(P)-binding Rossmann-fold domains"/>
    <property type="match status" value="1"/>
</dbReference>
<accession>A0A560WDU1</accession>
<dbReference type="InterPro" id="IPR036291">
    <property type="entry name" value="NAD(P)-bd_dom_sf"/>
</dbReference>
<dbReference type="InterPro" id="IPR012280">
    <property type="entry name" value="Semialdhyde_DH_dimer_dom"/>
</dbReference>
<dbReference type="GO" id="GO:0016620">
    <property type="term" value="F:oxidoreductase activity, acting on the aldehyde or oxo group of donors, NAD or NADP as acceptor"/>
    <property type="evidence" value="ECO:0007669"/>
    <property type="project" value="InterPro"/>
</dbReference>
<proteinExistence type="inferred from homology"/>
<dbReference type="GO" id="GO:0046983">
    <property type="term" value="F:protein dimerization activity"/>
    <property type="evidence" value="ECO:0007669"/>
    <property type="project" value="InterPro"/>
</dbReference>
<dbReference type="GO" id="GO:0008652">
    <property type="term" value="P:amino acid biosynthetic process"/>
    <property type="evidence" value="ECO:0007669"/>
    <property type="project" value="InterPro"/>
</dbReference>
<dbReference type="PANTHER" id="PTHR46278:SF2">
    <property type="entry name" value="ASPARTATE-SEMIALDEHYDE DEHYDROGENASE"/>
    <property type="match status" value="1"/>
</dbReference>
<dbReference type="AlphaFoldDB" id="A0A560WDU1"/>
<reference evidence="3 4" key="1">
    <citation type="submission" date="2019-06" db="EMBL/GenBank/DDBJ databases">
        <title>Sequencing the genomes of 1000 actinobacteria strains.</title>
        <authorList>
            <person name="Klenk H.-P."/>
        </authorList>
    </citation>
    <scope>NUCLEOTIDE SEQUENCE [LARGE SCALE GENOMIC DNA]</scope>
    <source>
        <strain evidence="3 4">DSM 18935</strain>
    </source>
</reference>